<accession>A0A8S1KW36</accession>
<name>A0A8S1KW36_9CILI</name>
<dbReference type="PANTHER" id="PTHR12281:SF31">
    <property type="entry name" value="DCN1-LIKE PROTEIN 3"/>
    <property type="match status" value="1"/>
</dbReference>
<proteinExistence type="predicted"/>
<dbReference type="AlphaFoldDB" id="A0A8S1KW36"/>
<feature type="domain" description="DCUN1" evidence="2">
    <location>
        <begin position="51"/>
        <end position="242"/>
    </location>
</feature>
<dbReference type="InterPro" id="IPR014764">
    <property type="entry name" value="DCN-prot"/>
</dbReference>
<dbReference type="Pfam" id="PF03556">
    <property type="entry name" value="Cullin_binding"/>
    <property type="match status" value="1"/>
</dbReference>
<dbReference type="OrthoDB" id="309581at2759"/>
<dbReference type="GO" id="GO:0097602">
    <property type="term" value="F:cullin family protein binding"/>
    <property type="evidence" value="ECO:0007669"/>
    <property type="project" value="TreeGrafter"/>
</dbReference>
<protein>
    <recommendedName>
        <fullName evidence="1">Defective in cullin neddylation protein</fullName>
    </recommendedName>
</protein>
<dbReference type="GO" id="GO:0000151">
    <property type="term" value="C:ubiquitin ligase complex"/>
    <property type="evidence" value="ECO:0007669"/>
    <property type="project" value="TreeGrafter"/>
</dbReference>
<dbReference type="PROSITE" id="PS51229">
    <property type="entry name" value="DCUN1"/>
    <property type="match status" value="1"/>
</dbReference>
<evidence type="ECO:0000313" key="4">
    <source>
        <dbReference type="Proteomes" id="UP000692954"/>
    </source>
</evidence>
<comment type="caution">
    <text evidence="3">The sequence shown here is derived from an EMBL/GenBank/DDBJ whole genome shotgun (WGS) entry which is preliminary data.</text>
</comment>
<dbReference type="GO" id="GO:0031624">
    <property type="term" value="F:ubiquitin conjugating enzyme binding"/>
    <property type="evidence" value="ECO:0007669"/>
    <property type="project" value="TreeGrafter"/>
</dbReference>
<reference evidence="3" key="1">
    <citation type="submission" date="2021-01" db="EMBL/GenBank/DDBJ databases">
        <authorList>
            <consortium name="Genoscope - CEA"/>
            <person name="William W."/>
        </authorList>
    </citation>
    <scope>NUCLEOTIDE SEQUENCE</scope>
</reference>
<dbReference type="PANTHER" id="PTHR12281">
    <property type="entry name" value="RP42 RELATED"/>
    <property type="match status" value="1"/>
</dbReference>
<dbReference type="EMBL" id="CAJJDN010000013">
    <property type="protein sequence ID" value="CAD8059629.1"/>
    <property type="molecule type" value="Genomic_DNA"/>
</dbReference>
<sequence length="248" mass="29644">MRQRPNQAQEDIMIKDLQRVVQLNDLQAREILNQAQWNLQKASNYVLDIQKSGTKIEDQFKKYVSQGQQVIDENGIQQFCNDLGIDLMDPVILYISYIFKSEIMGVYTKFDFLYGFTLLKAQSTFDLKREIKRLREDLNNKEILKSVYKYCFDFTKQKQRKDIDLSIAQGLWETLLKNVFPIMNQFMKYVSNIQEKDQKPISRDTYYMVWEFCVQIGEDLSKYDYKTGAWPTFIDGFYFFMHPNHKQQ</sequence>
<dbReference type="Proteomes" id="UP000692954">
    <property type="component" value="Unassembled WGS sequence"/>
</dbReference>
<organism evidence="3 4">
    <name type="scientific">Paramecium sonneborni</name>
    <dbReference type="NCBI Taxonomy" id="65129"/>
    <lineage>
        <taxon>Eukaryota</taxon>
        <taxon>Sar</taxon>
        <taxon>Alveolata</taxon>
        <taxon>Ciliophora</taxon>
        <taxon>Intramacronucleata</taxon>
        <taxon>Oligohymenophorea</taxon>
        <taxon>Peniculida</taxon>
        <taxon>Parameciidae</taxon>
        <taxon>Paramecium</taxon>
    </lineage>
</organism>
<comment type="function">
    <text evidence="1">Neddylation of cullins play an essential role in the regulation of SCF-type complexes activity.</text>
</comment>
<keyword evidence="4" id="KW-1185">Reference proteome</keyword>
<evidence type="ECO:0000256" key="1">
    <source>
        <dbReference type="RuleBase" id="RU410713"/>
    </source>
</evidence>
<dbReference type="InterPro" id="IPR005176">
    <property type="entry name" value="PONY_dom"/>
</dbReference>
<dbReference type="GO" id="GO:0032182">
    <property type="term" value="F:ubiquitin-like protein binding"/>
    <property type="evidence" value="ECO:0007669"/>
    <property type="project" value="TreeGrafter"/>
</dbReference>
<dbReference type="GO" id="GO:0045116">
    <property type="term" value="P:protein neddylation"/>
    <property type="evidence" value="ECO:0007669"/>
    <property type="project" value="TreeGrafter"/>
</dbReference>
<evidence type="ECO:0000313" key="3">
    <source>
        <dbReference type="EMBL" id="CAD8059629.1"/>
    </source>
</evidence>
<evidence type="ECO:0000259" key="2">
    <source>
        <dbReference type="PROSITE" id="PS51229"/>
    </source>
</evidence>
<gene>
    <name evidence="3" type="ORF">PSON_ATCC_30995.1.T0130372</name>
</gene>